<name>A0ABV3NYB1_9ENTR</name>
<dbReference type="EMBL" id="JBFMVT010000002">
    <property type="protein sequence ID" value="MEW7314521.1"/>
    <property type="molecule type" value="Genomic_DNA"/>
</dbReference>
<evidence type="ECO:0000313" key="3">
    <source>
        <dbReference type="Proteomes" id="UP001555342"/>
    </source>
</evidence>
<feature type="chain" id="PRO_5046632762" evidence="1">
    <location>
        <begin position="23"/>
        <end position="172"/>
    </location>
</feature>
<protein>
    <submittedName>
        <fullName evidence="2">Uncharacterized protein</fullName>
    </submittedName>
</protein>
<gene>
    <name evidence="2" type="ORF">AB1E22_17765</name>
</gene>
<reference evidence="2 3" key="1">
    <citation type="submission" date="2024-07" db="EMBL/GenBank/DDBJ databases">
        <authorList>
            <person name="Wang L."/>
        </authorList>
    </citation>
    <scope>NUCLEOTIDE SEQUENCE [LARGE SCALE GENOMIC DNA]</scope>
    <source>
        <strain evidence="2 3">WL359</strain>
    </source>
</reference>
<keyword evidence="1" id="KW-0732">Signal</keyword>
<proteinExistence type="predicted"/>
<evidence type="ECO:0000313" key="2">
    <source>
        <dbReference type="EMBL" id="MEW7314521.1"/>
    </source>
</evidence>
<accession>A0ABV3NYB1</accession>
<organism evidence="2 3">
    <name type="scientific">Buttiauxella gaviniae</name>
    <dbReference type="NCBI Taxonomy" id="82990"/>
    <lineage>
        <taxon>Bacteria</taxon>
        <taxon>Pseudomonadati</taxon>
        <taxon>Pseudomonadota</taxon>
        <taxon>Gammaproteobacteria</taxon>
        <taxon>Enterobacterales</taxon>
        <taxon>Enterobacteriaceae</taxon>
        <taxon>Buttiauxella</taxon>
    </lineage>
</organism>
<dbReference type="RefSeq" id="WP_367596550.1">
    <property type="nucleotide sequence ID" value="NZ_JBFMVT010000002.1"/>
</dbReference>
<feature type="signal peptide" evidence="1">
    <location>
        <begin position="1"/>
        <end position="22"/>
    </location>
</feature>
<dbReference type="Proteomes" id="UP001555342">
    <property type="component" value="Unassembled WGS sequence"/>
</dbReference>
<sequence length="172" mass="19357">MKLNTVFFIPALLLSGVFNTFAGETENIIASDYVTNWNEVMNGQSTSILRTAALAPEIVKNCQNEAPKQFRNEIILQWEHKTGTRMTQNAFLSEDLQLFDRLATLSCLEGADYEHKGYGELLVKSLSDQLRDMDIKDGEDAYEQTKTMQFQTGIMTAKYGMSLEKNRLAGGI</sequence>
<evidence type="ECO:0000256" key="1">
    <source>
        <dbReference type="SAM" id="SignalP"/>
    </source>
</evidence>
<comment type="caution">
    <text evidence="2">The sequence shown here is derived from an EMBL/GenBank/DDBJ whole genome shotgun (WGS) entry which is preliminary data.</text>
</comment>
<keyword evidence="3" id="KW-1185">Reference proteome</keyword>